<dbReference type="PROSITE" id="PS51257">
    <property type="entry name" value="PROKAR_LIPOPROTEIN"/>
    <property type="match status" value="1"/>
</dbReference>
<evidence type="ECO:0000256" key="3">
    <source>
        <dbReference type="ARBA" id="ARBA00022475"/>
    </source>
</evidence>
<feature type="chain" id="PRO_5014499030" evidence="12">
    <location>
        <begin position="26"/>
        <end position="128"/>
    </location>
</feature>
<dbReference type="PANTHER" id="PTHR33021">
    <property type="entry name" value="BLUE COPPER PROTEIN"/>
    <property type="match status" value="1"/>
</dbReference>
<dbReference type="GO" id="GO:0005886">
    <property type="term" value="C:plasma membrane"/>
    <property type="evidence" value="ECO:0000318"/>
    <property type="project" value="GO_Central"/>
</dbReference>
<dbReference type="InterPro" id="IPR039391">
    <property type="entry name" value="Phytocyanin-like"/>
</dbReference>
<feature type="signal peptide" evidence="12">
    <location>
        <begin position="1"/>
        <end position="25"/>
    </location>
</feature>
<evidence type="ECO:0000313" key="15">
    <source>
        <dbReference type="EnsemblPlants" id="KEH21186"/>
    </source>
</evidence>
<keyword evidence="6" id="KW-0472">Membrane</keyword>
<proteinExistence type="inferred from homology"/>
<comment type="function">
    <text evidence="11">May act as a carbohydrate transporter.</text>
</comment>
<dbReference type="GO" id="GO:0009055">
    <property type="term" value="F:electron transfer activity"/>
    <property type="evidence" value="ECO:0007669"/>
    <property type="project" value="InterPro"/>
</dbReference>
<dbReference type="InterPro" id="IPR008972">
    <property type="entry name" value="Cupredoxin"/>
</dbReference>
<evidence type="ECO:0000259" key="13">
    <source>
        <dbReference type="PROSITE" id="PS51485"/>
    </source>
</evidence>
<gene>
    <name evidence="15" type="primary">25502149</name>
    <name evidence="14" type="ordered locus">MTR_8g099220</name>
</gene>
<evidence type="ECO:0000256" key="11">
    <source>
        <dbReference type="ARBA" id="ARBA00037626"/>
    </source>
</evidence>
<dbReference type="AlphaFoldDB" id="A0A072TVH4"/>
<evidence type="ECO:0000256" key="8">
    <source>
        <dbReference type="ARBA" id="ARBA00023180"/>
    </source>
</evidence>
<evidence type="ECO:0000256" key="10">
    <source>
        <dbReference type="ARBA" id="ARBA00035011"/>
    </source>
</evidence>
<dbReference type="GO" id="GO:0098552">
    <property type="term" value="C:side of membrane"/>
    <property type="evidence" value="ECO:0007669"/>
    <property type="project" value="UniProtKB-KW"/>
</dbReference>
<accession>A0A072TVH4</accession>
<dbReference type="Gene3D" id="2.60.40.420">
    <property type="entry name" value="Cupredoxins - blue copper proteins"/>
    <property type="match status" value="1"/>
</dbReference>
<comment type="similarity">
    <text evidence="10">Belongs to the early nodulin-like (ENODL) family.</text>
</comment>
<evidence type="ECO:0000256" key="6">
    <source>
        <dbReference type="ARBA" id="ARBA00023136"/>
    </source>
</evidence>
<sequence length="128" mass="14638">MAEKMHLSILIFTMIGCIVFVSVNSATTHIVGDNLGWSTPPYHGFFDDWTKNRTFSVGDTLLFNYNPGMSTVVQVYKDDYDHCTIKDTIYTYFRGNSSVTLDKPGDYYFFCSVGKRCETGQKLWVKVQ</sequence>
<dbReference type="EnsemblPlants" id="KEH21186">
    <property type="protein sequence ID" value="KEH21186"/>
    <property type="gene ID" value="MTR_8g099220"/>
</dbReference>
<keyword evidence="2" id="KW-0536">Nodulation</keyword>
<evidence type="ECO:0000313" key="16">
    <source>
        <dbReference type="Proteomes" id="UP000002051"/>
    </source>
</evidence>
<organism evidence="14 16">
    <name type="scientific">Medicago truncatula</name>
    <name type="common">Barrel medic</name>
    <name type="synonym">Medicago tribuloides</name>
    <dbReference type="NCBI Taxonomy" id="3880"/>
    <lineage>
        <taxon>Eukaryota</taxon>
        <taxon>Viridiplantae</taxon>
        <taxon>Streptophyta</taxon>
        <taxon>Embryophyta</taxon>
        <taxon>Tracheophyta</taxon>
        <taxon>Spermatophyta</taxon>
        <taxon>Magnoliopsida</taxon>
        <taxon>eudicotyledons</taxon>
        <taxon>Gunneridae</taxon>
        <taxon>Pentapetalae</taxon>
        <taxon>rosids</taxon>
        <taxon>fabids</taxon>
        <taxon>Fabales</taxon>
        <taxon>Fabaceae</taxon>
        <taxon>Papilionoideae</taxon>
        <taxon>50 kb inversion clade</taxon>
        <taxon>NPAAA clade</taxon>
        <taxon>Hologalegina</taxon>
        <taxon>IRL clade</taxon>
        <taxon>Trifolieae</taxon>
        <taxon>Medicago</taxon>
    </lineage>
</organism>
<keyword evidence="9" id="KW-0449">Lipoprotein</keyword>
<dbReference type="FunFam" id="2.60.40.420:FF:000034">
    <property type="entry name" value="Cupredoxin superfamily protein"/>
    <property type="match status" value="1"/>
</dbReference>
<reference evidence="14 16" key="2">
    <citation type="journal article" date="2014" name="BMC Genomics">
        <title>An improved genome release (version Mt4.0) for the model legume Medicago truncatula.</title>
        <authorList>
            <person name="Tang H."/>
            <person name="Krishnakumar V."/>
            <person name="Bidwell S."/>
            <person name="Rosen B."/>
            <person name="Chan A."/>
            <person name="Zhou S."/>
            <person name="Gentzbittel L."/>
            <person name="Childs K.L."/>
            <person name="Yandell M."/>
            <person name="Gundlach H."/>
            <person name="Mayer K.F."/>
            <person name="Schwartz D.C."/>
            <person name="Town C.D."/>
        </authorList>
    </citation>
    <scope>GENOME REANNOTATION</scope>
    <source>
        <strain evidence="14">A17</strain>
        <strain evidence="15 16">cv. Jemalong A17</strain>
    </source>
</reference>
<keyword evidence="8" id="KW-0325">Glycoprotein</keyword>
<evidence type="ECO:0000313" key="14">
    <source>
        <dbReference type="EMBL" id="KEH21186.1"/>
    </source>
</evidence>
<dbReference type="EMBL" id="CM001224">
    <property type="protein sequence ID" value="KEH21186.1"/>
    <property type="molecule type" value="Genomic_DNA"/>
</dbReference>
<dbReference type="HOGENOM" id="CLU_058719_4_3_1"/>
<dbReference type="Proteomes" id="UP000002051">
    <property type="component" value="Chromosome 8"/>
</dbReference>
<comment type="subcellular location">
    <subcellularLocation>
        <location evidence="1">Cell membrane</location>
        <topology evidence="1">Lipid-anchor</topology>
        <topology evidence="1">GPI-anchor</topology>
    </subcellularLocation>
</comment>
<dbReference type="STRING" id="3880.A0A072TVH4"/>
<dbReference type="InterPro" id="IPR003245">
    <property type="entry name" value="Phytocyanin_dom"/>
</dbReference>
<protein>
    <submittedName>
        <fullName evidence="14">Plastocyanin-like domain protein</fullName>
    </submittedName>
</protein>
<dbReference type="Pfam" id="PF02298">
    <property type="entry name" value="Cu_bind_like"/>
    <property type="match status" value="1"/>
</dbReference>
<keyword evidence="5 12" id="KW-0732">Signal</keyword>
<dbReference type="PANTHER" id="PTHR33021:SF264">
    <property type="entry name" value="OS05G0570900 PROTEIN"/>
    <property type="match status" value="1"/>
</dbReference>
<evidence type="ECO:0000256" key="2">
    <source>
        <dbReference type="ARBA" id="ARBA00022458"/>
    </source>
</evidence>
<evidence type="ECO:0000256" key="4">
    <source>
        <dbReference type="ARBA" id="ARBA00022622"/>
    </source>
</evidence>
<evidence type="ECO:0000256" key="9">
    <source>
        <dbReference type="ARBA" id="ARBA00023288"/>
    </source>
</evidence>
<dbReference type="GO" id="GO:0009877">
    <property type="term" value="P:nodulation"/>
    <property type="evidence" value="ECO:0007669"/>
    <property type="project" value="UniProtKB-KW"/>
</dbReference>
<keyword evidence="7" id="KW-1015">Disulfide bond</keyword>
<name>A0A072TVH4_MEDTR</name>
<dbReference type="PROSITE" id="PS51485">
    <property type="entry name" value="PHYTOCYANIN"/>
    <property type="match status" value="1"/>
</dbReference>
<keyword evidence="4" id="KW-0336">GPI-anchor</keyword>
<evidence type="ECO:0000256" key="1">
    <source>
        <dbReference type="ARBA" id="ARBA00004609"/>
    </source>
</evidence>
<evidence type="ECO:0000256" key="7">
    <source>
        <dbReference type="ARBA" id="ARBA00023157"/>
    </source>
</evidence>
<keyword evidence="16" id="KW-1185">Reference proteome</keyword>
<keyword evidence="3" id="KW-1003">Cell membrane</keyword>
<evidence type="ECO:0000256" key="12">
    <source>
        <dbReference type="SAM" id="SignalP"/>
    </source>
</evidence>
<dbReference type="SUPFAM" id="SSF49503">
    <property type="entry name" value="Cupredoxins"/>
    <property type="match status" value="1"/>
</dbReference>
<reference evidence="14 16" key="1">
    <citation type="journal article" date="2011" name="Nature">
        <title>The Medicago genome provides insight into the evolution of rhizobial symbioses.</title>
        <authorList>
            <person name="Young N.D."/>
            <person name="Debelle F."/>
            <person name="Oldroyd G.E."/>
            <person name="Geurts R."/>
            <person name="Cannon S.B."/>
            <person name="Udvardi M.K."/>
            <person name="Benedito V.A."/>
            <person name="Mayer K.F."/>
            <person name="Gouzy J."/>
            <person name="Schoof H."/>
            <person name="Van de Peer Y."/>
            <person name="Proost S."/>
            <person name="Cook D.R."/>
            <person name="Meyers B.C."/>
            <person name="Spannagl M."/>
            <person name="Cheung F."/>
            <person name="De Mita S."/>
            <person name="Krishnakumar V."/>
            <person name="Gundlach H."/>
            <person name="Zhou S."/>
            <person name="Mudge J."/>
            <person name="Bharti A.K."/>
            <person name="Murray J.D."/>
            <person name="Naoumkina M.A."/>
            <person name="Rosen B."/>
            <person name="Silverstein K.A."/>
            <person name="Tang H."/>
            <person name="Rombauts S."/>
            <person name="Zhao P.X."/>
            <person name="Zhou P."/>
            <person name="Barbe V."/>
            <person name="Bardou P."/>
            <person name="Bechner M."/>
            <person name="Bellec A."/>
            <person name="Berger A."/>
            <person name="Berges H."/>
            <person name="Bidwell S."/>
            <person name="Bisseling T."/>
            <person name="Choisne N."/>
            <person name="Couloux A."/>
            <person name="Denny R."/>
            <person name="Deshpande S."/>
            <person name="Dai X."/>
            <person name="Doyle J.J."/>
            <person name="Dudez A.M."/>
            <person name="Farmer A.D."/>
            <person name="Fouteau S."/>
            <person name="Franken C."/>
            <person name="Gibelin C."/>
            <person name="Gish J."/>
            <person name="Goldstein S."/>
            <person name="Gonzalez A.J."/>
            <person name="Green P.J."/>
            <person name="Hallab A."/>
            <person name="Hartog M."/>
            <person name="Hua A."/>
            <person name="Humphray S.J."/>
            <person name="Jeong D.H."/>
            <person name="Jing Y."/>
            <person name="Jocker A."/>
            <person name="Kenton S.M."/>
            <person name="Kim D.J."/>
            <person name="Klee K."/>
            <person name="Lai H."/>
            <person name="Lang C."/>
            <person name="Lin S."/>
            <person name="Macmil S.L."/>
            <person name="Magdelenat G."/>
            <person name="Matthews L."/>
            <person name="McCorrison J."/>
            <person name="Monaghan E.L."/>
            <person name="Mun J.H."/>
            <person name="Najar F.Z."/>
            <person name="Nicholson C."/>
            <person name="Noirot C."/>
            <person name="O'Bleness M."/>
            <person name="Paule C.R."/>
            <person name="Poulain J."/>
            <person name="Prion F."/>
            <person name="Qin B."/>
            <person name="Qu C."/>
            <person name="Retzel E.F."/>
            <person name="Riddle C."/>
            <person name="Sallet E."/>
            <person name="Samain S."/>
            <person name="Samson N."/>
            <person name="Sanders I."/>
            <person name="Saurat O."/>
            <person name="Scarpelli C."/>
            <person name="Schiex T."/>
            <person name="Segurens B."/>
            <person name="Severin A.J."/>
            <person name="Sherrier D.J."/>
            <person name="Shi R."/>
            <person name="Sims S."/>
            <person name="Singer S.R."/>
            <person name="Sinharoy S."/>
            <person name="Sterck L."/>
            <person name="Viollet A."/>
            <person name="Wang B.B."/>
            <person name="Wang K."/>
            <person name="Wang M."/>
            <person name="Wang X."/>
            <person name="Warfsmann J."/>
            <person name="Weissenbach J."/>
            <person name="White D.D."/>
            <person name="White J.D."/>
            <person name="Wiley G.B."/>
            <person name="Wincker P."/>
            <person name="Xing Y."/>
            <person name="Yang L."/>
            <person name="Yao Z."/>
            <person name="Ying F."/>
            <person name="Zhai J."/>
            <person name="Zhou L."/>
            <person name="Zuber A."/>
            <person name="Denarie J."/>
            <person name="Dixon R.A."/>
            <person name="May G.D."/>
            <person name="Schwartz D.C."/>
            <person name="Rogers J."/>
            <person name="Quetier F."/>
            <person name="Town C.D."/>
            <person name="Roe B.A."/>
        </authorList>
    </citation>
    <scope>NUCLEOTIDE SEQUENCE [LARGE SCALE GENOMIC DNA]</scope>
    <source>
        <strain evidence="14">A17</strain>
        <strain evidence="15 16">cv. Jemalong A17</strain>
    </source>
</reference>
<evidence type="ECO:0000256" key="5">
    <source>
        <dbReference type="ARBA" id="ARBA00022729"/>
    </source>
</evidence>
<feature type="domain" description="Phytocyanin" evidence="13">
    <location>
        <begin position="27"/>
        <end position="128"/>
    </location>
</feature>
<reference evidence="15" key="3">
    <citation type="submission" date="2015-04" db="UniProtKB">
        <authorList>
            <consortium name="EnsemblPlants"/>
        </authorList>
    </citation>
    <scope>IDENTIFICATION</scope>
    <source>
        <strain evidence="15">cv. Jemalong A17</strain>
    </source>
</reference>